<dbReference type="AlphaFoldDB" id="A0ABD1U9T1"/>
<organism evidence="2 3">
    <name type="scientific">Forsythia ovata</name>
    <dbReference type="NCBI Taxonomy" id="205694"/>
    <lineage>
        <taxon>Eukaryota</taxon>
        <taxon>Viridiplantae</taxon>
        <taxon>Streptophyta</taxon>
        <taxon>Embryophyta</taxon>
        <taxon>Tracheophyta</taxon>
        <taxon>Spermatophyta</taxon>
        <taxon>Magnoliopsida</taxon>
        <taxon>eudicotyledons</taxon>
        <taxon>Gunneridae</taxon>
        <taxon>Pentapetalae</taxon>
        <taxon>asterids</taxon>
        <taxon>lamiids</taxon>
        <taxon>Lamiales</taxon>
        <taxon>Oleaceae</taxon>
        <taxon>Forsythieae</taxon>
        <taxon>Forsythia</taxon>
    </lineage>
</organism>
<name>A0ABD1U9T1_9LAMI</name>
<feature type="compositionally biased region" description="Basic and acidic residues" evidence="1">
    <location>
        <begin position="52"/>
        <end position="75"/>
    </location>
</feature>
<accession>A0ABD1U9T1</accession>
<evidence type="ECO:0000313" key="2">
    <source>
        <dbReference type="EMBL" id="KAL2521737.1"/>
    </source>
</evidence>
<comment type="caution">
    <text evidence="2">The sequence shown here is derived from an EMBL/GenBank/DDBJ whole genome shotgun (WGS) entry which is preliminary data.</text>
</comment>
<keyword evidence="3" id="KW-1185">Reference proteome</keyword>
<dbReference type="Proteomes" id="UP001604277">
    <property type="component" value="Unassembled WGS sequence"/>
</dbReference>
<evidence type="ECO:0000313" key="3">
    <source>
        <dbReference type="Proteomes" id="UP001604277"/>
    </source>
</evidence>
<gene>
    <name evidence="2" type="ORF">Fot_25660</name>
</gene>
<feature type="compositionally biased region" description="Basic and acidic residues" evidence="1">
    <location>
        <begin position="129"/>
        <end position="140"/>
    </location>
</feature>
<protein>
    <submittedName>
        <fullName evidence="2">Uncharacterized protein</fullName>
    </submittedName>
</protein>
<feature type="compositionally biased region" description="Basic and acidic residues" evidence="1">
    <location>
        <begin position="89"/>
        <end position="112"/>
    </location>
</feature>
<sequence length="140" mass="16101">MPVAQTVSNLAEQVQMLVLENRARITLSSGRIADDEKIGIEARVLAVSHSHPYSDPRDSRRYQPVDPLKERERRPARSASVFDQLGDEADSHQRKIHFHDSRRAVSHLKDPMYEPDYTYDDEGDGPTRSFEEDLLFSHEI</sequence>
<proteinExistence type="predicted"/>
<reference evidence="3" key="1">
    <citation type="submission" date="2024-07" db="EMBL/GenBank/DDBJ databases">
        <title>Two chromosome-level genome assemblies of Korean endemic species Abeliophyllum distichum and Forsythia ovata (Oleaceae).</title>
        <authorList>
            <person name="Jang H."/>
        </authorList>
    </citation>
    <scope>NUCLEOTIDE SEQUENCE [LARGE SCALE GENOMIC DNA]</scope>
</reference>
<feature type="region of interest" description="Disordered" evidence="1">
    <location>
        <begin position="48"/>
        <end position="140"/>
    </location>
</feature>
<dbReference type="EMBL" id="JBFOLJ010000007">
    <property type="protein sequence ID" value="KAL2521737.1"/>
    <property type="molecule type" value="Genomic_DNA"/>
</dbReference>
<evidence type="ECO:0000256" key="1">
    <source>
        <dbReference type="SAM" id="MobiDB-lite"/>
    </source>
</evidence>